<dbReference type="Gene3D" id="1.10.150.650">
    <property type="match status" value="1"/>
</dbReference>
<evidence type="ECO:0000259" key="1">
    <source>
        <dbReference type="SMART" id="SM00481"/>
    </source>
</evidence>
<protein>
    <submittedName>
        <fullName evidence="2">Phosphatase</fullName>
    </submittedName>
</protein>
<name>A0A484HEC7_9BACT</name>
<feature type="domain" description="Polymerase/histidinol phosphatase N-terminal" evidence="1">
    <location>
        <begin position="10"/>
        <end position="75"/>
    </location>
</feature>
<organism evidence="2">
    <name type="scientific">uncultured Desulfobacteraceae bacterium</name>
    <dbReference type="NCBI Taxonomy" id="218296"/>
    <lineage>
        <taxon>Bacteria</taxon>
        <taxon>Pseudomonadati</taxon>
        <taxon>Thermodesulfobacteriota</taxon>
        <taxon>Desulfobacteria</taxon>
        <taxon>Desulfobacterales</taxon>
        <taxon>Desulfobacteraceae</taxon>
        <taxon>environmental samples</taxon>
    </lineage>
</organism>
<dbReference type="InterPro" id="IPR003141">
    <property type="entry name" value="Pol/His_phosphatase_N"/>
</dbReference>
<dbReference type="Pfam" id="PF02811">
    <property type="entry name" value="PHP"/>
    <property type="match status" value="1"/>
</dbReference>
<dbReference type="SUPFAM" id="SSF89550">
    <property type="entry name" value="PHP domain-like"/>
    <property type="match status" value="1"/>
</dbReference>
<dbReference type="InterPro" id="IPR052018">
    <property type="entry name" value="PHP_domain"/>
</dbReference>
<proteinExistence type="predicted"/>
<dbReference type="SMART" id="SM00481">
    <property type="entry name" value="POLIIIAc"/>
    <property type="match status" value="1"/>
</dbReference>
<sequence length="295" mass="31781">MESDENQTAIDLHIHSLASDGTLSAAEIISLAEKLGLGAVAITDHDAIEGSREALGLVRPDSLGFLTGVEISVEPPPGYVCRGSVHILGYGVHPDDDDLNRSLERMRKARKERNPKIIEKLNALGMDISMSDVRSRAGGGQVGRPHIAQCMLDAQLVRDIPEAFDRYLAKGKPAYVDKSRLTCRRAIEIIRKAGGIASLAHPFLVQPSGNHDINDLIAALKSMGLGALETYYTEHSPEIQNHYARLADRFGLLPSGGSDFHGDAKPEVRMGAGKGDLSVPFSVYENLKNALSSAP</sequence>
<dbReference type="CDD" id="cd07438">
    <property type="entry name" value="PHP_HisPPase_AMP"/>
    <property type="match status" value="1"/>
</dbReference>
<gene>
    <name evidence="2" type="ORF">EPICR_20103</name>
</gene>
<dbReference type="AlphaFoldDB" id="A0A484HEC7"/>
<dbReference type="GO" id="GO:0004534">
    <property type="term" value="F:5'-3' RNA exonuclease activity"/>
    <property type="evidence" value="ECO:0007669"/>
    <property type="project" value="TreeGrafter"/>
</dbReference>
<dbReference type="InterPro" id="IPR016195">
    <property type="entry name" value="Pol/histidinol_Pase-like"/>
</dbReference>
<evidence type="ECO:0000313" key="2">
    <source>
        <dbReference type="EMBL" id="VEN73637.1"/>
    </source>
</evidence>
<dbReference type="InterPro" id="IPR004013">
    <property type="entry name" value="PHP_dom"/>
</dbReference>
<dbReference type="GO" id="GO:0035312">
    <property type="term" value="F:5'-3' DNA exonuclease activity"/>
    <property type="evidence" value="ECO:0007669"/>
    <property type="project" value="TreeGrafter"/>
</dbReference>
<accession>A0A484HEC7</accession>
<dbReference type="PANTHER" id="PTHR42924">
    <property type="entry name" value="EXONUCLEASE"/>
    <property type="match status" value="1"/>
</dbReference>
<dbReference type="Gene3D" id="3.20.20.140">
    <property type="entry name" value="Metal-dependent hydrolases"/>
    <property type="match status" value="1"/>
</dbReference>
<dbReference type="EMBL" id="CAACVI010000012">
    <property type="protein sequence ID" value="VEN73637.1"/>
    <property type="molecule type" value="Genomic_DNA"/>
</dbReference>
<reference evidence="2" key="1">
    <citation type="submission" date="2019-01" db="EMBL/GenBank/DDBJ databases">
        <authorList>
            <consortium name="Genoscope - CEA"/>
            <person name="William W."/>
        </authorList>
    </citation>
    <scope>NUCLEOTIDE SEQUENCE</scope>
    <source>
        <strain evidence="2">CR-1</strain>
    </source>
</reference>
<dbReference type="PANTHER" id="PTHR42924:SF3">
    <property type="entry name" value="POLYMERASE_HISTIDINOL PHOSPHATASE N-TERMINAL DOMAIN-CONTAINING PROTEIN"/>
    <property type="match status" value="1"/>
</dbReference>